<name>A0A918FR82_9ACTN</name>
<dbReference type="InterPro" id="IPR014729">
    <property type="entry name" value="Rossmann-like_a/b/a_fold"/>
</dbReference>
<evidence type="ECO:0008006" key="4">
    <source>
        <dbReference type="Google" id="ProtNLM"/>
    </source>
</evidence>
<evidence type="ECO:0000256" key="1">
    <source>
        <dbReference type="SAM" id="MobiDB-lite"/>
    </source>
</evidence>
<organism evidence="2 3">
    <name type="scientific">Streptomyces humidus</name>
    <dbReference type="NCBI Taxonomy" id="52259"/>
    <lineage>
        <taxon>Bacteria</taxon>
        <taxon>Bacillati</taxon>
        <taxon>Actinomycetota</taxon>
        <taxon>Actinomycetes</taxon>
        <taxon>Kitasatosporales</taxon>
        <taxon>Streptomycetaceae</taxon>
        <taxon>Streptomyces</taxon>
    </lineage>
</organism>
<reference evidence="2" key="2">
    <citation type="submission" date="2020-09" db="EMBL/GenBank/DDBJ databases">
        <authorList>
            <person name="Sun Q."/>
            <person name="Ohkuma M."/>
        </authorList>
    </citation>
    <scope>NUCLEOTIDE SEQUENCE</scope>
    <source>
        <strain evidence="2">JCM 4386</strain>
    </source>
</reference>
<reference evidence="2" key="1">
    <citation type="journal article" date="2014" name="Int. J. Syst. Evol. Microbiol.">
        <title>Complete genome sequence of Corynebacterium casei LMG S-19264T (=DSM 44701T), isolated from a smear-ripened cheese.</title>
        <authorList>
            <consortium name="US DOE Joint Genome Institute (JGI-PGF)"/>
            <person name="Walter F."/>
            <person name="Albersmeier A."/>
            <person name="Kalinowski J."/>
            <person name="Ruckert C."/>
        </authorList>
    </citation>
    <scope>NUCLEOTIDE SEQUENCE</scope>
    <source>
        <strain evidence="2">JCM 4386</strain>
    </source>
</reference>
<dbReference type="EMBL" id="BMTL01000003">
    <property type="protein sequence ID" value="GGR71268.1"/>
    <property type="molecule type" value="Genomic_DNA"/>
</dbReference>
<sequence>MSCKTSVPTPTRPADTGSPVLPLSLPHPVTALVTDRPDDLAVVDAAVRLAAPRKAPVLLVAVLPAPSQIPDHARVDAQAARVCLARVLPRLRVAGVGYIPVAHRVPAESGGQPRLRAAGGVLALAGRHHSPLVVASSRGPAGLDAHSLIEASAVRGGPFVHAVAPTREAVPVADVGLDPADLSPAEVRDVWTLAQRRLPTARRIEA</sequence>
<accession>A0A918FR82</accession>
<evidence type="ECO:0000313" key="3">
    <source>
        <dbReference type="Proteomes" id="UP000606194"/>
    </source>
</evidence>
<evidence type="ECO:0000313" key="2">
    <source>
        <dbReference type="EMBL" id="GGR71268.1"/>
    </source>
</evidence>
<protein>
    <recommendedName>
        <fullName evidence="4">Universal stress protein</fullName>
    </recommendedName>
</protein>
<gene>
    <name evidence="2" type="ORF">GCM10010269_07590</name>
</gene>
<dbReference type="AlphaFoldDB" id="A0A918FR82"/>
<feature type="region of interest" description="Disordered" evidence="1">
    <location>
        <begin position="1"/>
        <end position="21"/>
    </location>
</feature>
<dbReference type="Proteomes" id="UP000606194">
    <property type="component" value="Unassembled WGS sequence"/>
</dbReference>
<proteinExistence type="predicted"/>
<keyword evidence="3" id="KW-1185">Reference proteome</keyword>
<dbReference type="Gene3D" id="3.40.50.620">
    <property type="entry name" value="HUPs"/>
    <property type="match status" value="1"/>
</dbReference>
<dbReference type="RefSeq" id="WP_229877775.1">
    <property type="nucleotide sequence ID" value="NZ_BMTL01000003.1"/>
</dbReference>
<comment type="caution">
    <text evidence="2">The sequence shown here is derived from an EMBL/GenBank/DDBJ whole genome shotgun (WGS) entry which is preliminary data.</text>
</comment>